<protein>
    <submittedName>
        <fullName evidence="1">Uncharacterized protein</fullName>
    </submittedName>
</protein>
<comment type="caution">
    <text evidence="1">The sequence shown here is derived from an EMBL/GenBank/DDBJ whole genome shotgun (WGS) entry which is preliminary data.</text>
</comment>
<dbReference type="Proteomes" id="UP001144352">
    <property type="component" value="Unassembled WGS sequence"/>
</dbReference>
<reference evidence="1" key="1">
    <citation type="submission" date="2022-12" db="EMBL/GenBank/DDBJ databases">
        <title>Reference genome sequencing for broad-spectrum identification of bacterial and archaeal isolates by mass spectrometry.</title>
        <authorList>
            <person name="Sekiguchi Y."/>
            <person name="Tourlousse D.M."/>
        </authorList>
    </citation>
    <scope>NUCLEOTIDE SEQUENCE</scope>
    <source>
        <strain evidence="1">H2</strain>
    </source>
</reference>
<sequence>MKTRLILKPGQRGTKRLSDTYGDNLVCVRFRYDAATRQRIKTVELIVERIDWNPPPEKYPADTLVAVKIEGYEIDLRKKIKEAGGKWNPDKKLWFVTYGNIAGTALEKHIYVDTLDK</sequence>
<gene>
    <name evidence="1" type="ORF">GHYDROH2_28150</name>
</gene>
<evidence type="ECO:0000313" key="1">
    <source>
        <dbReference type="EMBL" id="GLI39314.1"/>
    </source>
</evidence>
<proteinExistence type="predicted"/>
<dbReference type="RefSeq" id="WP_214187775.1">
    <property type="nucleotide sequence ID" value="NZ_BSDS01000002.1"/>
</dbReference>
<dbReference type="EMBL" id="BSDS01000002">
    <property type="protein sequence ID" value="GLI39314.1"/>
    <property type="molecule type" value="Genomic_DNA"/>
</dbReference>
<dbReference type="AlphaFoldDB" id="A0A9W6LE40"/>
<keyword evidence="2" id="KW-1185">Reference proteome</keyword>
<organism evidence="1 2">
    <name type="scientific">Geobacter hydrogenophilus</name>
    <dbReference type="NCBI Taxonomy" id="40983"/>
    <lineage>
        <taxon>Bacteria</taxon>
        <taxon>Pseudomonadati</taxon>
        <taxon>Thermodesulfobacteriota</taxon>
        <taxon>Desulfuromonadia</taxon>
        <taxon>Geobacterales</taxon>
        <taxon>Geobacteraceae</taxon>
        <taxon>Geobacter</taxon>
    </lineage>
</organism>
<name>A0A9W6LE40_9BACT</name>
<accession>A0A9W6LE40</accession>
<evidence type="ECO:0000313" key="2">
    <source>
        <dbReference type="Proteomes" id="UP001144352"/>
    </source>
</evidence>